<dbReference type="PANTHER" id="PTHR48226">
    <property type="entry name" value="OS06G0326200 PROTEIN"/>
    <property type="match status" value="1"/>
</dbReference>
<dbReference type="GO" id="GO:0005884">
    <property type="term" value="C:actin filament"/>
    <property type="evidence" value="ECO:0007669"/>
    <property type="project" value="TreeGrafter"/>
</dbReference>
<dbReference type="InterPro" id="IPR053099">
    <property type="entry name" value="WAS/WASL-interacting_domain"/>
</dbReference>
<dbReference type="Proteomes" id="UP000585272">
    <property type="component" value="Unassembled WGS sequence"/>
</dbReference>
<evidence type="ECO:0000256" key="3">
    <source>
        <dbReference type="SAM" id="SignalP"/>
    </source>
</evidence>
<feature type="signal peptide" evidence="3">
    <location>
        <begin position="1"/>
        <end position="25"/>
    </location>
</feature>
<dbReference type="GO" id="GO:0030048">
    <property type="term" value="P:actin filament-based movement"/>
    <property type="evidence" value="ECO:0007669"/>
    <property type="project" value="TreeGrafter"/>
</dbReference>
<keyword evidence="3" id="KW-0732">Signal</keyword>
<evidence type="ECO:0000256" key="2">
    <source>
        <dbReference type="SAM" id="Phobius"/>
    </source>
</evidence>
<organism evidence="4 5">
    <name type="scientific">Conexibacter arvalis</name>
    <dbReference type="NCBI Taxonomy" id="912552"/>
    <lineage>
        <taxon>Bacteria</taxon>
        <taxon>Bacillati</taxon>
        <taxon>Actinomycetota</taxon>
        <taxon>Thermoleophilia</taxon>
        <taxon>Solirubrobacterales</taxon>
        <taxon>Conexibacteraceae</taxon>
        <taxon>Conexibacter</taxon>
    </lineage>
</organism>
<dbReference type="RefSeq" id="WP_183339707.1">
    <property type="nucleotide sequence ID" value="NZ_JACHNU010000001.1"/>
</dbReference>
<keyword evidence="2" id="KW-0472">Membrane</keyword>
<feature type="transmembrane region" description="Helical" evidence="2">
    <location>
        <begin position="185"/>
        <end position="204"/>
    </location>
</feature>
<dbReference type="AlphaFoldDB" id="A0A840IB72"/>
<evidence type="ECO:0000313" key="5">
    <source>
        <dbReference type="Proteomes" id="UP000585272"/>
    </source>
</evidence>
<proteinExistence type="predicted"/>
<protein>
    <submittedName>
        <fullName evidence="4">Uncharacterized protein</fullName>
    </submittedName>
</protein>
<gene>
    <name evidence="4" type="ORF">BDZ31_001066</name>
</gene>
<dbReference type="PANTHER" id="PTHR48226:SF1">
    <property type="entry name" value="WAS_WASL-INTERACTING PROTEIN FAMILY MEMBER 1"/>
    <property type="match status" value="1"/>
</dbReference>
<comment type="caution">
    <text evidence="4">The sequence shown here is derived from an EMBL/GenBank/DDBJ whole genome shotgun (WGS) entry which is preliminary data.</text>
</comment>
<accession>A0A840IB72</accession>
<evidence type="ECO:0000313" key="4">
    <source>
        <dbReference type="EMBL" id="MBB4661493.1"/>
    </source>
</evidence>
<feature type="compositionally biased region" description="Gly residues" evidence="1">
    <location>
        <begin position="80"/>
        <end position="126"/>
    </location>
</feature>
<feature type="chain" id="PRO_5032695825" evidence="3">
    <location>
        <begin position="26"/>
        <end position="214"/>
    </location>
</feature>
<reference evidence="4 5" key="1">
    <citation type="submission" date="2020-08" db="EMBL/GenBank/DDBJ databases">
        <title>Genomic Encyclopedia of Archaeal and Bacterial Type Strains, Phase II (KMG-II): from individual species to whole genera.</title>
        <authorList>
            <person name="Goeker M."/>
        </authorList>
    </citation>
    <scope>NUCLEOTIDE SEQUENCE [LARGE SCALE GENOMIC DNA]</scope>
    <source>
        <strain evidence="4 5">DSM 23288</strain>
    </source>
</reference>
<keyword evidence="2" id="KW-0812">Transmembrane</keyword>
<keyword evidence="2" id="KW-1133">Transmembrane helix</keyword>
<keyword evidence="5" id="KW-1185">Reference proteome</keyword>
<name>A0A840IB72_9ACTN</name>
<feature type="region of interest" description="Disordered" evidence="1">
    <location>
        <begin position="79"/>
        <end position="160"/>
    </location>
</feature>
<evidence type="ECO:0000256" key="1">
    <source>
        <dbReference type="SAM" id="MobiDB-lite"/>
    </source>
</evidence>
<dbReference type="EMBL" id="JACHNU010000001">
    <property type="protein sequence ID" value="MBB4661493.1"/>
    <property type="molecule type" value="Genomic_DNA"/>
</dbReference>
<sequence>MSKPISLIVLLALAAVAVVAAPASANRVLDDCSGSDTGLLKGTYTKRQLTNALKELDGDTADYSNCADAISEQLRQLRRGTGGGDANQGGGGGGGGGDTNGGGGATGGGGGFDAGTGGSGGTGGASAAGSDGAATGGDGQASAAPQPPTAHQAGSAAPVQLADTSVTPSIPAALTSEGNALPTPLIVFLALLGAGALAVAATTIGRRVLARRRA</sequence>